<dbReference type="SMART" id="SM00342">
    <property type="entry name" value="HTH_ARAC"/>
    <property type="match status" value="1"/>
</dbReference>
<dbReference type="AlphaFoldDB" id="A0A396Z0D0"/>
<reference evidence="4" key="1">
    <citation type="submission" date="2018-05" db="EMBL/GenBank/DDBJ databases">
        <title>Leptospira yasudae sp. nov. and Leptospira stimsonii sp. nov., two pathogenic species of the genus Leptospira isolated from environmental sources.</title>
        <authorList>
            <person name="Casanovas-Massana A."/>
            <person name="Hamond C."/>
            <person name="Santos L.A."/>
            <person name="Hacker K.P."/>
            <person name="Balassiano I."/>
            <person name="Medeiros M.A."/>
            <person name="Reis M.G."/>
            <person name="Ko A.I."/>
            <person name="Wunder E.A."/>
        </authorList>
    </citation>
    <scope>NUCLEOTIDE SEQUENCE [LARGE SCALE GENOMIC DNA]</scope>
    <source>
        <strain evidence="4">Yale</strain>
    </source>
</reference>
<dbReference type="InterPro" id="IPR018060">
    <property type="entry name" value="HTH_AraC"/>
</dbReference>
<dbReference type="Pfam" id="PF20240">
    <property type="entry name" value="DUF6597"/>
    <property type="match status" value="1"/>
</dbReference>
<dbReference type="PROSITE" id="PS01124">
    <property type="entry name" value="HTH_ARAC_FAMILY_2"/>
    <property type="match status" value="1"/>
</dbReference>
<dbReference type="Proteomes" id="UP000265798">
    <property type="component" value="Unassembled WGS sequence"/>
</dbReference>
<protein>
    <submittedName>
        <fullName evidence="3">AraC family transcriptional regulator</fullName>
    </submittedName>
</protein>
<dbReference type="Gene3D" id="1.10.10.60">
    <property type="entry name" value="Homeodomain-like"/>
    <property type="match status" value="1"/>
</dbReference>
<dbReference type="EMBL" id="QHCT01000006">
    <property type="protein sequence ID" value="RHX87118.1"/>
    <property type="molecule type" value="Genomic_DNA"/>
</dbReference>
<dbReference type="InterPro" id="IPR046532">
    <property type="entry name" value="DUF6597"/>
</dbReference>
<name>A0A396Z0D0_9LEPT</name>
<evidence type="ECO:0000313" key="3">
    <source>
        <dbReference type="EMBL" id="RHX87118.1"/>
    </source>
</evidence>
<gene>
    <name evidence="3" type="ORF">DLM75_18290</name>
</gene>
<proteinExistence type="predicted"/>
<dbReference type="GO" id="GO:0003700">
    <property type="term" value="F:DNA-binding transcription factor activity"/>
    <property type="evidence" value="ECO:0007669"/>
    <property type="project" value="InterPro"/>
</dbReference>
<keyword evidence="1" id="KW-0238">DNA-binding</keyword>
<evidence type="ECO:0000259" key="2">
    <source>
        <dbReference type="PROSITE" id="PS01124"/>
    </source>
</evidence>
<dbReference type="OrthoDB" id="323290at2"/>
<dbReference type="PANTHER" id="PTHR43280">
    <property type="entry name" value="ARAC-FAMILY TRANSCRIPTIONAL REGULATOR"/>
    <property type="match status" value="1"/>
</dbReference>
<accession>A0A396Z0D0</accession>
<feature type="domain" description="HTH araC/xylS-type" evidence="2">
    <location>
        <begin position="150"/>
        <end position="253"/>
    </location>
</feature>
<dbReference type="PANTHER" id="PTHR43280:SF28">
    <property type="entry name" value="HTH-TYPE TRANSCRIPTIONAL ACTIVATOR RHAS"/>
    <property type="match status" value="1"/>
</dbReference>
<evidence type="ECO:0000256" key="1">
    <source>
        <dbReference type="ARBA" id="ARBA00023125"/>
    </source>
</evidence>
<evidence type="ECO:0000313" key="4">
    <source>
        <dbReference type="Proteomes" id="UP000265798"/>
    </source>
</evidence>
<organism evidence="3 4">
    <name type="scientific">Leptospira stimsonii</name>
    <dbReference type="NCBI Taxonomy" id="2202203"/>
    <lineage>
        <taxon>Bacteria</taxon>
        <taxon>Pseudomonadati</taxon>
        <taxon>Spirochaetota</taxon>
        <taxon>Spirochaetia</taxon>
        <taxon>Leptospirales</taxon>
        <taxon>Leptospiraceae</taxon>
        <taxon>Leptospira</taxon>
    </lineage>
</organism>
<sequence>MHIKTYVPNGFLKSYIRDYMVIESDLERENRILPNSSLVLSFRIRGNVDITEQSKENRVPVLGIAGLRKNSRLIRYSRDSSVFLVNFQEGRAANFFKIPMNELFGMNVSLDRLLPKSLTSEIEEKLSESRTNEGRIKIIEEFLLSLIKESKTDLLVFETIKRIRNTNGNLKIRELIQGMPISRDSYEKRFRQTIGTSPKQFANLVRMKSLIERYSPFQKLTDIGYEAGYFDQAHFIKDFRSFTGLAPKDFFRTPSLW</sequence>
<comment type="caution">
    <text evidence="3">The sequence shown here is derived from an EMBL/GenBank/DDBJ whole genome shotgun (WGS) entry which is preliminary data.</text>
</comment>
<dbReference type="Pfam" id="PF12833">
    <property type="entry name" value="HTH_18"/>
    <property type="match status" value="1"/>
</dbReference>
<dbReference type="GO" id="GO:0043565">
    <property type="term" value="F:sequence-specific DNA binding"/>
    <property type="evidence" value="ECO:0007669"/>
    <property type="project" value="InterPro"/>
</dbReference>